<proteinExistence type="predicted"/>
<dbReference type="Proteomes" id="UP000505325">
    <property type="component" value="Chromosome"/>
</dbReference>
<evidence type="ECO:0000313" key="2">
    <source>
        <dbReference type="Proteomes" id="UP000505325"/>
    </source>
</evidence>
<reference evidence="1 2" key="1">
    <citation type="submission" date="2020-06" db="EMBL/GenBank/DDBJ databases">
        <title>Genome sequence of Paramixta manurensis strain PD-1.</title>
        <authorList>
            <person name="Lee C.W."/>
            <person name="Kim J."/>
        </authorList>
    </citation>
    <scope>NUCLEOTIDE SEQUENCE [LARGE SCALE GENOMIC DNA]</scope>
    <source>
        <strain evidence="1 2">PD-1</strain>
    </source>
</reference>
<evidence type="ECO:0008006" key="3">
    <source>
        <dbReference type="Google" id="ProtNLM"/>
    </source>
</evidence>
<sequence>MKVDIALLHAVVAVAQAGGFREAARVTLVAIVSRPPALLSRPAFDPGTASRLY</sequence>
<dbReference type="KEGG" id="pmak:PMPD1_1313"/>
<keyword evidence="2" id="KW-1185">Reference proteome</keyword>
<organism evidence="1 2">
    <name type="scientific">Paramixta manurensis</name>
    <dbReference type="NCBI Taxonomy" id="2740817"/>
    <lineage>
        <taxon>Bacteria</taxon>
        <taxon>Pseudomonadati</taxon>
        <taxon>Pseudomonadota</taxon>
        <taxon>Gammaproteobacteria</taxon>
        <taxon>Enterobacterales</taxon>
        <taxon>Erwiniaceae</taxon>
        <taxon>Paramixta</taxon>
    </lineage>
</organism>
<evidence type="ECO:0000313" key="1">
    <source>
        <dbReference type="EMBL" id="QKJ86274.1"/>
    </source>
</evidence>
<protein>
    <recommendedName>
        <fullName evidence="3">LysR family transcriptional regulator</fullName>
    </recommendedName>
</protein>
<accession>A0A6M8U9P6</accession>
<gene>
    <name evidence="1" type="ORF">PMPD1_1313</name>
</gene>
<dbReference type="AlphaFoldDB" id="A0A6M8U9P6"/>
<dbReference type="EMBL" id="CP054212">
    <property type="protein sequence ID" value="QKJ86274.1"/>
    <property type="molecule type" value="Genomic_DNA"/>
</dbReference>
<name>A0A6M8U9P6_9GAMM</name>